<organism evidence="2 3">
    <name type="scientific">Ascobolus immersus RN42</name>
    <dbReference type="NCBI Taxonomy" id="1160509"/>
    <lineage>
        <taxon>Eukaryota</taxon>
        <taxon>Fungi</taxon>
        <taxon>Dikarya</taxon>
        <taxon>Ascomycota</taxon>
        <taxon>Pezizomycotina</taxon>
        <taxon>Pezizomycetes</taxon>
        <taxon>Pezizales</taxon>
        <taxon>Ascobolaceae</taxon>
        <taxon>Ascobolus</taxon>
    </lineage>
</organism>
<reference evidence="2 3" key="1">
    <citation type="journal article" date="2018" name="Nat. Ecol. Evol.">
        <title>Pezizomycetes genomes reveal the molecular basis of ectomycorrhizal truffle lifestyle.</title>
        <authorList>
            <person name="Murat C."/>
            <person name="Payen T."/>
            <person name="Noel B."/>
            <person name="Kuo A."/>
            <person name="Morin E."/>
            <person name="Chen J."/>
            <person name="Kohler A."/>
            <person name="Krizsan K."/>
            <person name="Balestrini R."/>
            <person name="Da Silva C."/>
            <person name="Montanini B."/>
            <person name="Hainaut M."/>
            <person name="Levati E."/>
            <person name="Barry K.W."/>
            <person name="Belfiori B."/>
            <person name="Cichocki N."/>
            <person name="Clum A."/>
            <person name="Dockter R.B."/>
            <person name="Fauchery L."/>
            <person name="Guy J."/>
            <person name="Iotti M."/>
            <person name="Le Tacon F."/>
            <person name="Lindquist E.A."/>
            <person name="Lipzen A."/>
            <person name="Malagnac F."/>
            <person name="Mello A."/>
            <person name="Molinier V."/>
            <person name="Miyauchi S."/>
            <person name="Poulain J."/>
            <person name="Riccioni C."/>
            <person name="Rubini A."/>
            <person name="Sitrit Y."/>
            <person name="Splivallo R."/>
            <person name="Traeger S."/>
            <person name="Wang M."/>
            <person name="Zifcakova L."/>
            <person name="Wipf D."/>
            <person name="Zambonelli A."/>
            <person name="Paolocci F."/>
            <person name="Nowrousian M."/>
            <person name="Ottonello S."/>
            <person name="Baldrian P."/>
            <person name="Spatafora J.W."/>
            <person name="Henrissat B."/>
            <person name="Nagy L.G."/>
            <person name="Aury J.M."/>
            <person name="Wincker P."/>
            <person name="Grigoriev I.V."/>
            <person name="Bonfante P."/>
            <person name="Martin F.M."/>
        </authorList>
    </citation>
    <scope>NUCLEOTIDE SEQUENCE [LARGE SCALE GENOMIC DNA]</scope>
    <source>
        <strain evidence="2 3">RN42</strain>
    </source>
</reference>
<evidence type="ECO:0000313" key="3">
    <source>
        <dbReference type="Proteomes" id="UP000275078"/>
    </source>
</evidence>
<feature type="region of interest" description="Disordered" evidence="1">
    <location>
        <begin position="1"/>
        <end position="23"/>
    </location>
</feature>
<proteinExistence type="predicted"/>
<dbReference type="Proteomes" id="UP000275078">
    <property type="component" value="Unassembled WGS sequence"/>
</dbReference>
<dbReference type="AlphaFoldDB" id="A0A3N4HWS8"/>
<keyword evidence="3" id="KW-1185">Reference proteome</keyword>
<sequence>MSEERPGGWGSDQSEPTRNYWLGSTKPSFVSGSSRKDLTDMRLWEASRLPHDLLLSDMRVPRFKDAENLRSALMAIPADPSLLARQCDLLRRYLDSNPELTNATNPIDVPSDVILSYQIPLAVPHIVPLRATSQCLGLCAETTPMLCIFRDKHRRKTVTTLSIRITEFLADTPNYRRMCATCEATMIALVDESNVSMYVDLAKELAEDAAAREQQAVDLEGNVLA</sequence>
<name>A0A3N4HWS8_ASCIM</name>
<dbReference type="EMBL" id="ML119715">
    <property type="protein sequence ID" value="RPA78119.1"/>
    <property type="molecule type" value="Genomic_DNA"/>
</dbReference>
<evidence type="ECO:0000256" key="1">
    <source>
        <dbReference type="SAM" id="MobiDB-lite"/>
    </source>
</evidence>
<accession>A0A3N4HWS8</accession>
<protein>
    <submittedName>
        <fullName evidence="2">Uncharacterized protein</fullName>
    </submittedName>
</protein>
<gene>
    <name evidence="2" type="ORF">BJ508DRAFT_378444</name>
</gene>
<evidence type="ECO:0000313" key="2">
    <source>
        <dbReference type="EMBL" id="RPA78119.1"/>
    </source>
</evidence>